<dbReference type="GO" id="GO:0005743">
    <property type="term" value="C:mitochondrial inner membrane"/>
    <property type="evidence" value="ECO:0007669"/>
    <property type="project" value="UniProtKB-SubCell"/>
</dbReference>
<feature type="transmembrane region" description="Helical" evidence="17">
    <location>
        <begin position="153"/>
        <end position="170"/>
    </location>
</feature>
<keyword evidence="9 17" id="KW-1278">Translocase</keyword>
<evidence type="ECO:0000256" key="2">
    <source>
        <dbReference type="ARBA" id="ARBA00007012"/>
    </source>
</evidence>
<keyword evidence="12 17" id="KW-0520">NAD</keyword>
<feature type="transmembrane region" description="Helical" evidence="17">
    <location>
        <begin position="59"/>
        <end position="82"/>
    </location>
</feature>
<evidence type="ECO:0000256" key="15">
    <source>
        <dbReference type="ARBA" id="ARBA00023136"/>
    </source>
</evidence>
<evidence type="ECO:0000256" key="4">
    <source>
        <dbReference type="ARBA" id="ARBA00021008"/>
    </source>
</evidence>
<keyword evidence="11 17" id="KW-1133">Transmembrane helix</keyword>
<evidence type="ECO:0000256" key="9">
    <source>
        <dbReference type="ARBA" id="ARBA00022967"/>
    </source>
</evidence>
<evidence type="ECO:0000256" key="17">
    <source>
        <dbReference type="RuleBase" id="RU003403"/>
    </source>
</evidence>
<dbReference type="EMBL" id="AY605474">
    <property type="protein sequence ID" value="AAT08504.1"/>
    <property type="molecule type" value="Genomic_DNA"/>
</dbReference>
<organism evidence="20">
    <name type="scientific">Diplometopon zarudnyi</name>
    <name type="common">Zarudnyi's worm lizard</name>
    <name type="synonym">Pachycalamus zarudnyi</name>
    <dbReference type="NCBI Taxonomy" id="94420"/>
    <lineage>
        <taxon>Eukaryota</taxon>
        <taxon>Metazoa</taxon>
        <taxon>Chordata</taxon>
        <taxon>Craniata</taxon>
        <taxon>Vertebrata</taxon>
        <taxon>Euteleostomi</taxon>
        <taxon>Lepidosauria</taxon>
        <taxon>Squamata</taxon>
        <taxon>Bifurcata</taxon>
        <taxon>Unidentata</taxon>
        <taxon>Episquamata</taxon>
        <taxon>Laterata</taxon>
        <taxon>Lacertibaenia</taxon>
        <taxon>Amphisbaenia</taxon>
        <taxon>Trogonophidae</taxon>
        <taxon>Diplometopon</taxon>
    </lineage>
</organism>
<evidence type="ECO:0000256" key="11">
    <source>
        <dbReference type="ARBA" id="ARBA00022989"/>
    </source>
</evidence>
<gene>
    <name evidence="20" type="primary">nad2</name>
</gene>
<proteinExistence type="inferred from homology"/>
<evidence type="ECO:0000256" key="12">
    <source>
        <dbReference type="ARBA" id="ARBA00023027"/>
    </source>
</evidence>
<keyword evidence="15 17" id="KW-0472">Membrane</keyword>
<feature type="domain" description="NADH dehydrogenase subunit 2 C-terminal" evidence="19">
    <location>
        <begin position="292"/>
        <end position="344"/>
    </location>
</feature>
<evidence type="ECO:0000256" key="16">
    <source>
        <dbReference type="ARBA" id="ARBA00049551"/>
    </source>
</evidence>
<evidence type="ECO:0000256" key="1">
    <source>
        <dbReference type="ARBA" id="ARBA00004448"/>
    </source>
</evidence>
<comment type="catalytic activity">
    <reaction evidence="16 17">
        <text>a ubiquinone + NADH + 5 H(+)(in) = a ubiquinol + NAD(+) + 4 H(+)(out)</text>
        <dbReference type="Rhea" id="RHEA:29091"/>
        <dbReference type="Rhea" id="RHEA-COMP:9565"/>
        <dbReference type="Rhea" id="RHEA-COMP:9566"/>
        <dbReference type="ChEBI" id="CHEBI:15378"/>
        <dbReference type="ChEBI" id="CHEBI:16389"/>
        <dbReference type="ChEBI" id="CHEBI:17976"/>
        <dbReference type="ChEBI" id="CHEBI:57540"/>
        <dbReference type="ChEBI" id="CHEBI:57945"/>
        <dbReference type="EC" id="7.1.1.2"/>
    </reaction>
</comment>
<dbReference type="PANTHER" id="PTHR46552:SF1">
    <property type="entry name" value="NADH-UBIQUINONE OXIDOREDUCTASE CHAIN 2"/>
    <property type="match status" value="1"/>
</dbReference>
<name>Q66SX8_DIPZA</name>
<dbReference type="PANTHER" id="PTHR46552">
    <property type="entry name" value="NADH-UBIQUINONE OXIDOREDUCTASE CHAIN 2"/>
    <property type="match status" value="1"/>
</dbReference>
<evidence type="ECO:0000256" key="7">
    <source>
        <dbReference type="ARBA" id="ARBA00022692"/>
    </source>
</evidence>
<dbReference type="AlphaFoldDB" id="Q66SX8"/>
<keyword evidence="8 17" id="KW-0999">Mitochondrion inner membrane</keyword>
<evidence type="ECO:0000256" key="6">
    <source>
        <dbReference type="ARBA" id="ARBA00022660"/>
    </source>
</evidence>
<geneLocation type="mitochondrion" evidence="20"/>
<protein>
    <recommendedName>
        <fullName evidence="4 17">NADH-ubiquinone oxidoreductase chain 2</fullName>
        <ecNumber evidence="3 17">7.1.1.2</ecNumber>
    </recommendedName>
</protein>
<dbReference type="Pfam" id="PF06444">
    <property type="entry name" value="NADH_dehy_S2_C"/>
    <property type="match status" value="1"/>
</dbReference>
<feature type="transmembrane region" description="Helical" evidence="17">
    <location>
        <begin position="200"/>
        <end position="220"/>
    </location>
</feature>
<dbReference type="InterPro" id="IPR003917">
    <property type="entry name" value="NADH_UbQ_OxRdtase_chain2"/>
</dbReference>
<dbReference type="EC" id="7.1.1.2" evidence="3 17"/>
<feature type="domain" description="NADH:quinone oxidoreductase/Mrp antiporter transmembrane" evidence="18">
    <location>
        <begin position="25"/>
        <end position="288"/>
    </location>
</feature>
<feature type="transmembrane region" description="Helical" evidence="17">
    <location>
        <begin position="94"/>
        <end position="115"/>
    </location>
</feature>
<evidence type="ECO:0000256" key="3">
    <source>
        <dbReference type="ARBA" id="ARBA00012944"/>
    </source>
</evidence>
<comment type="function">
    <text evidence="17">Core subunit of the mitochondrial membrane respiratory chain NADH dehydrogenase (Complex I) which catalyzes electron transfer from NADH through the respiratory chain, using ubiquinone as an electron acceptor. Essential for the catalytic activity and assembly of complex I.</text>
</comment>
<comment type="similarity">
    <text evidence="2 17">Belongs to the complex I subunit 2 family.</text>
</comment>
<dbReference type="PRINTS" id="PR01436">
    <property type="entry name" value="NADHDHGNASE2"/>
</dbReference>
<keyword evidence="13 17" id="KW-0830">Ubiquinone</keyword>
<keyword evidence="14 17" id="KW-0496">Mitochondrion</keyword>
<evidence type="ECO:0000256" key="14">
    <source>
        <dbReference type="ARBA" id="ARBA00023128"/>
    </source>
</evidence>
<dbReference type="InterPro" id="IPR001750">
    <property type="entry name" value="ND/Mrp_TM"/>
</dbReference>
<reference evidence="20" key="1">
    <citation type="journal article" date="2004" name="Mol. Phylogenet. Evol.">
        <title>Phylogenetic relationships among amphisbaenian reptiles based on complete mitochondrial genomic sequences.</title>
        <authorList>
            <person name="Macey J.R."/>
            <person name="Papenfuss T.J."/>
            <person name="Kuehl J.V."/>
            <person name="Fourcade H.M."/>
            <person name="Boore J.L."/>
        </authorList>
    </citation>
    <scope>NUCLEOTIDE SEQUENCE</scope>
</reference>
<dbReference type="GO" id="GO:0008137">
    <property type="term" value="F:NADH dehydrogenase (ubiquinone) activity"/>
    <property type="evidence" value="ECO:0007669"/>
    <property type="project" value="UniProtKB-EC"/>
</dbReference>
<feature type="transmembrane region" description="Helical" evidence="17">
    <location>
        <begin position="241"/>
        <end position="261"/>
    </location>
</feature>
<comment type="subcellular location">
    <subcellularLocation>
        <location evidence="1 17">Mitochondrion inner membrane</location>
        <topology evidence="1 17">Multi-pass membrane protein</topology>
    </subcellularLocation>
</comment>
<dbReference type="InterPro" id="IPR010933">
    <property type="entry name" value="NADH_DH_su2_C"/>
</dbReference>
<dbReference type="InterPro" id="IPR050175">
    <property type="entry name" value="Complex_I_Subunit_2"/>
</dbReference>
<evidence type="ECO:0000259" key="18">
    <source>
        <dbReference type="Pfam" id="PF00361"/>
    </source>
</evidence>
<dbReference type="Pfam" id="PF00361">
    <property type="entry name" value="Proton_antipo_M"/>
    <property type="match status" value="1"/>
</dbReference>
<evidence type="ECO:0000256" key="13">
    <source>
        <dbReference type="ARBA" id="ARBA00023075"/>
    </source>
</evidence>
<evidence type="ECO:0000256" key="5">
    <source>
        <dbReference type="ARBA" id="ARBA00022448"/>
    </source>
</evidence>
<keyword evidence="7 17" id="KW-0812">Transmembrane</keyword>
<evidence type="ECO:0000259" key="19">
    <source>
        <dbReference type="Pfam" id="PF06444"/>
    </source>
</evidence>
<evidence type="ECO:0000256" key="10">
    <source>
        <dbReference type="ARBA" id="ARBA00022982"/>
    </source>
</evidence>
<keyword evidence="6 17" id="KW-0679">Respiratory chain</keyword>
<feature type="transmembrane region" description="Helical" evidence="17">
    <location>
        <begin position="324"/>
        <end position="345"/>
    </location>
</feature>
<evidence type="ECO:0000256" key="8">
    <source>
        <dbReference type="ARBA" id="ARBA00022792"/>
    </source>
</evidence>
<evidence type="ECO:0000313" key="20">
    <source>
        <dbReference type="EMBL" id="AAT08504.1"/>
    </source>
</evidence>
<keyword evidence="5" id="KW-0813">Transport</keyword>
<dbReference type="GO" id="GO:0006120">
    <property type="term" value="P:mitochondrial electron transport, NADH to ubiquinone"/>
    <property type="evidence" value="ECO:0007669"/>
    <property type="project" value="InterPro"/>
</dbReference>
<keyword evidence="10 17" id="KW-0249">Electron transport</keyword>
<accession>Q66SX8</accession>
<feature type="transmembrane region" description="Helical" evidence="17">
    <location>
        <begin position="177"/>
        <end position="194"/>
    </location>
</feature>
<feature type="transmembrane region" description="Helical" evidence="17">
    <location>
        <begin position="281"/>
        <end position="304"/>
    </location>
</feature>
<sequence length="346" mass="37765">MSPLVSSMMLSSVAAGTIIAASTHHWLLAWMGLELNTLAILPLLATSHTPRAIEATTKYFLIQAAASSMLLFASILNANLTGQWDITQLTTQPAITMLTLALMMKLGLAPMHAWLPEVMQGTPTQMAFIMATWQKLAPSALLLQTAHTLHTPTILSLALLSTLIGGWGGLNQTQLRKLLAFSSIAHLGWMMSIITMNTDLMLLTLTIYIIMTTTMFSIILTSHTKSLKDMTMMSSINPTMMILALLTLISLGGLPPLSGFAPKWLILTELTTWHLPAMATLMALASLLSLAFYIRLGYLTSLIIAPNTNMTKLNWRLKPNHPTLTTTLTTTLTMMLLPITPLLLLT</sequence>